<proteinExistence type="predicted"/>
<comment type="caution">
    <text evidence="1">The sequence shown here is derived from an EMBL/GenBank/DDBJ whole genome shotgun (WGS) entry which is preliminary data.</text>
</comment>
<evidence type="ECO:0000313" key="1">
    <source>
        <dbReference type="EMBL" id="GFS19234.1"/>
    </source>
</evidence>
<name>A0AAV4J978_9GAST</name>
<evidence type="ECO:0000313" key="2">
    <source>
        <dbReference type="Proteomes" id="UP000762676"/>
    </source>
</evidence>
<sequence>MPMPVACRYMDNLVEHLKTYEFPAVEVTVGDICLCVRGIDLGFSTLLDLLLRNGCQENERVGAAQDADLESLIALTYNCLDILLQMLHTESGLRACLNDGVTFRAVTHLLMLAVFLACPVLPVEASRVRLARYVIRLPANRPSQEELSEKEKIKIRQKTLWQQREEIRRQREDLWLPDSTFTCIEIGKKDILLSSSDQAEAEVANETDYSSPHRTAGKSQTVESFCQKVAFDFKSECTGRFQNMVFFFCRGPYSGSQTFYDTLANVVSHPEPVCVGRHRFSHLILRELCLPLLWYVTTQECGSNPAPCEVPSVQDLQAQLDEFWLSAECSPQTQEVVLKMRQRGNPLPNQLLSLHLSEAKRILASGRPLEGDTDLALLHRVVEAREAGWRELLRLGLRNEDFQGWWQNGFFTLFWANEASLATEENVAHAVHSLGRAVYGYMAGLCDKVVVDNVKKLVSVMFQRLPIALQEQVVLLHLKNSKANAVLEGTSDDHSVPDESSSGQCLTRLMTEEQVVNELTFILNRLTMDTADQQVSFLLYLCLFHPRNVIAYLVRAAISTTGQTASVVKVLCSMPSICHLHELERKECLLVTCIKQEIGKLDVEFDEKQIQVVSNFLSTVTESFSAKTEDKYFTREIKASKVLSLAETLHSFVFPCLGKKSEPLPKESLESEKNDLHSYEGTLGVQKLSKPEAMKVNSAHIPVDGKTGSGWQQLQGSLYEDQPRESQSLLIALNTLELFLEKAVDENTFPVSEFLPFPLMVSLCDCYRQNYTILVEAAGVQRSQLQVCHRRKAHRLASHRCLTLLLQLVGSSWDGFAGCEKTWLFITVRDRGWLHAALLAPVLSRCEGWSSIQETGVGELCEAVVTGYELNTRRLVYLMQLAGVNNTMVDTVCGKLSKLPGRLPSDSLLVALKWILSTGVVEEMDRMVQVVKILLESCVKEDHDEIGEAMLFSQLEDKESVLCVRLCQALVDSAFLMVTDADSESVICHSLTNYQSALQSVLGCLNQAQAVSALPIILCLHCSVLAVTTGQAAQILQVTALDVLSRLKSAVTQRKQRRSGASGGVNAGSRVRENRELLEMLGSVSDCIACVEDAEVRLVLSNQLREVTV</sequence>
<protein>
    <submittedName>
        <fullName evidence="1">Uncharacterized protein</fullName>
    </submittedName>
</protein>
<reference evidence="1 2" key="1">
    <citation type="journal article" date="2021" name="Elife">
        <title>Chloroplast acquisition without the gene transfer in kleptoplastic sea slugs, Plakobranchus ocellatus.</title>
        <authorList>
            <person name="Maeda T."/>
            <person name="Takahashi S."/>
            <person name="Yoshida T."/>
            <person name="Shimamura S."/>
            <person name="Takaki Y."/>
            <person name="Nagai Y."/>
            <person name="Toyoda A."/>
            <person name="Suzuki Y."/>
            <person name="Arimoto A."/>
            <person name="Ishii H."/>
            <person name="Satoh N."/>
            <person name="Nishiyama T."/>
            <person name="Hasebe M."/>
            <person name="Maruyama T."/>
            <person name="Minagawa J."/>
            <person name="Obokata J."/>
            <person name="Shigenobu S."/>
        </authorList>
    </citation>
    <scope>NUCLEOTIDE SEQUENCE [LARGE SCALE GENOMIC DNA]</scope>
</reference>
<keyword evidence="2" id="KW-1185">Reference proteome</keyword>
<dbReference type="Proteomes" id="UP000762676">
    <property type="component" value="Unassembled WGS sequence"/>
</dbReference>
<gene>
    <name evidence="1" type="ORF">ElyMa_006868000</name>
</gene>
<organism evidence="1 2">
    <name type="scientific">Elysia marginata</name>
    <dbReference type="NCBI Taxonomy" id="1093978"/>
    <lineage>
        <taxon>Eukaryota</taxon>
        <taxon>Metazoa</taxon>
        <taxon>Spiralia</taxon>
        <taxon>Lophotrochozoa</taxon>
        <taxon>Mollusca</taxon>
        <taxon>Gastropoda</taxon>
        <taxon>Heterobranchia</taxon>
        <taxon>Euthyneura</taxon>
        <taxon>Panpulmonata</taxon>
        <taxon>Sacoglossa</taxon>
        <taxon>Placobranchoidea</taxon>
        <taxon>Plakobranchidae</taxon>
        <taxon>Elysia</taxon>
    </lineage>
</organism>
<accession>A0AAV4J978</accession>
<dbReference type="EMBL" id="BMAT01013744">
    <property type="protein sequence ID" value="GFS19234.1"/>
    <property type="molecule type" value="Genomic_DNA"/>
</dbReference>
<dbReference type="AlphaFoldDB" id="A0AAV4J978"/>